<accession>A0ABM0JHA6</accession>
<dbReference type="PANTHER" id="PTHR21505:SF12">
    <property type="entry name" value="MADF DOMAIN-CONTAINING PROTEIN-RELATED"/>
    <property type="match status" value="1"/>
</dbReference>
<feature type="region of interest" description="Disordered" evidence="1">
    <location>
        <begin position="112"/>
        <end position="151"/>
    </location>
</feature>
<proteinExistence type="predicted"/>
<sequence length="194" mass="21775">MNSAKIKIEKSPSVLIGLLKEHQCLWDPSNPYFNNKAMERNALEHILIVINSPSTQDYVKELKKKISGLKSKYKTELRTVTKHPGGYESTWPHYNSFEFLKEITLKLIQEHPDPDINTGEDECPSPGPYLDETPKKKMPLDGSLSTSPSPSSRWMRLGNFVVETLDSLEPDAAAEAASKISEIATKYTAKAKKV</sequence>
<protein>
    <submittedName>
        <fullName evidence="4">Uncharacterized protein LOC101853146</fullName>
    </submittedName>
</protein>
<dbReference type="Proteomes" id="UP000694888">
    <property type="component" value="Unplaced"/>
</dbReference>
<organism evidence="3 4">
    <name type="scientific">Aplysia californica</name>
    <name type="common">California sea hare</name>
    <dbReference type="NCBI Taxonomy" id="6500"/>
    <lineage>
        <taxon>Eukaryota</taxon>
        <taxon>Metazoa</taxon>
        <taxon>Spiralia</taxon>
        <taxon>Lophotrochozoa</taxon>
        <taxon>Mollusca</taxon>
        <taxon>Gastropoda</taxon>
        <taxon>Heterobranchia</taxon>
        <taxon>Euthyneura</taxon>
        <taxon>Tectipleura</taxon>
        <taxon>Aplysiida</taxon>
        <taxon>Aplysioidea</taxon>
        <taxon>Aplysiidae</taxon>
        <taxon>Aplysia</taxon>
    </lineage>
</organism>
<evidence type="ECO:0000256" key="1">
    <source>
        <dbReference type="SAM" id="MobiDB-lite"/>
    </source>
</evidence>
<dbReference type="RefSeq" id="XP_005093642.2">
    <property type="nucleotide sequence ID" value="XM_005093585.3"/>
</dbReference>
<feature type="domain" description="MADF" evidence="2">
    <location>
        <begin position="14"/>
        <end position="105"/>
    </location>
</feature>
<dbReference type="PANTHER" id="PTHR21505">
    <property type="entry name" value="MADF DOMAIN-CONTAINING PROTEIN-RELATED"/>
    <property type="match status" value="1"/>
</dbReference>
<evidence type="ECO:0000259" key="2">
    <source>
        <dbReference type="PROSITE" id="PS51029"/>
    </source>
</evidence>
<keyword evidence="3" id="KW-1185">Reference proteome</keyword>
<reference evidence="4" key="1">
    <citation type="submission" date="2025-08" db="UniProtKB">
        <authorList>
            <consortium name="RefSeq"/>
        </authorList>
    </citation>
    <scope>IDENTIFICATION</scope>
</reference>
<gene>
    <name evidence="4" type="primary">LOC101853146</name>
</gene>
<dbReference type="InterPro" id="IPR006578">
    <property type="entry name" value="MADF-dom"/>
</dbReference>
<dbReference type="Pfam" id="PF10545">
    <property type="entry name" value="MADF_DNA_bdg"/>
    <property type="match status" value="1"/>
</dbReference>
<dbReference type="PROSITE" id="PS51029">
    <property type="entry name" value="MADF"/>
    <property type="match status" value="1"/>
</dbReference>
<evidence type="ECO:0000313" key="3">
    <source>
        <dbReference type="Proteomes" id="UP000694888"/>
    </source>
</evidence>
<evidence type="ECO:0000313" key="4">
    <source>
        <dbReference type="RefSeq" id="XP_005093642.2"/>
    </source>
</evidence>
<dbReference type="GeneID" id="101853146"/>
<name>A0ABM0JHA6_APLCA</name>
<dbReference type="SMART" id="SM00595">
    <property type="entry name" value="MADF"/>
    <property type="match status" value="1"/>
</dbReference>